<dbReference type="InterPro" id="IPR029046">
    <property type="entry name" value="LolA/LolB/LppX"/>
</dbReference>
<comment type="caution">
    <text evidence="2">The sequence shown here is derived from an EMBL/GenBank/DDBJ whole genome shotgun (WGS) entry which is preliminary data.</text>
</comment>
<dbReference type="AlphaFoldDB" id="A0A4Q2AFS4"/>
<gene>
    <name evidence="2" type="ORF">D1006_21540</name>
</gene>
<evidence type="ECO:0000313" key="3">
    <source>
        <dbReference type="Proteomes" id="UP000289650"/>
    </source>
</evidence>
<dbReference type="EMBL" id="QWEX01000002">
    <property type="protein sequence ID" value="RXV67820.1"/>
    <property type="molecule type" value="Genomic_DNA"/>
</dbReference>
<keyword evidence="1" id="KW-0732">Signal</keyword>
<dbReference type="OrthoDB" id="116979at2"/>
<dbReference type="RefSeq" id="WP_129517312.1">
    <property type="nucleotide sequence ID" value="NZ_QWEX01000002.1"/>
</dbReference>
<proteinExistence type="predicted"/>
<organism evidence="2 3">
    <name type="scientific">Burkholderia stabilis</name>
    <dbReference type="NCBI Taxonomy" id="95485"/>
    <lineage>
        <taxon>Bacteria</taxon>
        <taxon>Pseudomonadati</taxon>
        <taxon>Pseudomonadota</taxon>
        <taxon>Betaproteobacteria</taxon>
        <taxon>Burkholderiales</taxon>
        <taxon>Burkholderiaceae</taxon>
        <taxon>Burkholderia</taxon>
        <taxon>Burkholderia cepacia complex</taxon>
    </lineage>
</organism>
<dbReference type="Pfam" id="PF09865">
    <property type="entry name" value="DUF2092"/>
    <property type="match status" value="1"/>
</dbReference>
<dbReference type="InterPro" id="IPR019207">
    <property type="entry name" value="DUF2092"/>
</dbReference>
<accession>A0A4Q2AFS4</accession>
<sequence length="249" mass="26811">MLAAALAAPPVFAQASAPAAANNVDNAVDPAAVDALKAMGAYLHSLGRFSVSTELTGESVLQDGQKLQHSASAVLDVDRPHRLRAVMTGAGNKREIIVDGKTVTLYSPTQRYYSTVPFDGTLADLIGILRDKYGVELPLSDLFVWAAGEARTDQFESALYAGREYIGTDPCDHYAFRQKGLDWQIWISAGANPVPRKIVITRRDDEARPQSVSILNWTSPPTFGDSAFRFQPPAGAKRIDLAPVAANKG</sequence>
<dbReference type="Proteomes" id="UP000289650">
    <property type="component" value="Unassembled WGS sequence"/>
</dbReference>
<dbReference type="Gene3D" id="2.50.20.10">
    <property type="entry name" value="Lipoprotein localisation LolA/LolB/LppX"/>
    <property type="match status" value="1"/>
</dbReference>
<protein>
    <submittedName>
        <fullName evidence="2">DUF2092 domain-containing protein</fullName>
    </submittedName>
</protein>
<dbReference type="SUPFAM" id="SSF89392">
    <property type="entry name" value="Prokaryotic lipoproteins and lipoprotein localization factors"/>
    <property type="match status" value="1"/>
</dbReference>
<evidence type="ECO:0000256" key="1">
    <source>
        <dbReference type="ARBA" id="ARBA00022729"/>
    </source>
</evidence>
<evidence type="ECO:0000313" key="2">
    <source>
        <dbReference type="EMBL" id="RXV67820.1"/>
    </source>
</evidence>
<reference evidence="2 3" key="1">
    <citation type="submission" date="2018-08" db="EMBL/GenBank/DDBJ databases">
        <title>Mountain-cultivated ginseng endophyte, Burkholderia stabilis and its activity against ginseng root rot disease.</title>
        <authorList>
            <person name="Tapan Kumar M."/>
            <person name="Bae H."/>
            <person name="Shanmugam G."/>
            <person name="Jeon J."/>
        </authorList>
    </citation>
    <scope>NUCLEOTIDE SEQUENCE [LARGE SCALE GENOMIC DNA]</scope>
    <source>
        <strain evidence="2 3">EB159</strain>
    </source>
</reference>
<name>A0A4Q2AFS4_9BURK</name>